<comment type="caution">
    <text evidence="3">The sequence shown here is derived from an EMBL/GenBank/DDBJ whole genome shotgun (WGS) entry which is preliminary data.</text>
</comment>
<keyword evidence="4" id="KW-1185">Reference proteome</keyword>
<dbReference type="PROSITE" id="PS50110">
    <property type="entry name" value="RESPONSE_REGULATORY"/>
    <property type="match status" value="1"/>
</dbReference>
<dbReference type="Gene3D" id="3.40.50.2300">
    <property type="match status" value="1"/>
</dbReference>
<proteinExistence type="predicted"/>
<dbReference type="InterPro" id="IPR001789">
    <property type="entry name" value="Sig_transdc_resp-reg_receiver"/>
</dbReference>
<feature type="domain" description="Response regulatory" evidence="2">
    <location>
        <begin position="2"/>
        <end position="119"/>
    </location>
</feature>
<sequence length="120" mass="13264">MKVLIVDDSRVMRQIVSRTLRQAGFDDLDLVEAENGRQGCEQVRSERPDLVLSDWNMPEMSGIEFLRNLRDTGDQTPFGFVTSEGTAEMRETATAAGALFLVAKPFTPEAFAEVLSPVLG</sequence>
<accession>A0ABP3RF56</accession>
<feature type="modified residue" description="4-aspartylphosphate" evidence="1">
    <location>
        <position position="54"/>
    </location>
</feature>
<organism evidence="3 4">
    <name type="scientific">Sporichthya brevicatena</name>
    <dbReference type="NCBI Taxonomy" id="171442"/>
    <lineage>
        <taxon>Bacteria</taxon>
        <taxon>Bacillati</taxon>
        <taxon>Actinomycetota</taxon>
        <taxon>Actinomycetes</taxon>
        <taxon>Sporichthyales</taxon>
        <taxon>Sporichthyaceae</taxon>
        <taxon>Sporichthya</taxon>
    </lineage>
</organism>
<evidence type="ECO:0000259" key="2">
    <source>
        <dbReference type="PROSITE" id="PS50110"/>
    </source>
</evidence>
<dbReference type="PANTHER" id="PTHR43228">
    <property type="entry name" value="TWO-COMPONENT RESPONSE REGULATOR"/>
    <property type="match status" value="1"/>
</dbReference>
<dbReference type="InterPro" id="IPR052048">
    <property type="entry name" value="ST_Response_Regulator"/>
</dbReference>
<dbReference type="SUPFAM" id="SSF52172">
    <property type="entry name" value="CheY-like"/>
    <property type="match status" value="1"/>
</dbReference>
<dbReference type="Proteomes" id="UP001500957">
    <property type="component" value="Unassembled WGS sequence"/>
</dbReference>
<protein>
    <submittedName>
        <fullName evidence="3">Response regulator</fullName>
    </submittedName>
</protein>
<dbReference type="RefSeq" id="WP_344602110.1">
    <property type="nucleotide sequence ID" value="NZ_BAAAHE010000007.1"/>
</dbReference>
<name>A0ABP3RF56_9ACTN</name>
<keyword evidence="1" id="KW-0597">Phosphoprotein</keyword>
<reference evidence="4" key="1">
    <citation type="journal article" date="2019" name="Int. J. Syst. Evol. Microbiol.">
        <title>The Global Catalogue of Microorganisms (GCM) 10K type strain sequencing project: providing services to taxonomists for standard genome sequencing and annotation.</title>
        <authorList>
            <consortium name="The Broad Institute Genomics Platform"/>
            <consortium name="The Broad Institute Genome Sequencing Center for Infectious Disease"/>
            <person name="Wu L."/>
            <person name="Ma J."/>
        </authorList>
    </citation>
    <scope>NUCLEOTIDE SEQUENCE [LARGE SCALE GENOMIC DNA]</scope>
    <source>
        <strain evidence="4">JCM 10671</strain>
    </source>
</reference>
<gene>
    <name evidence="3" type="ORF">GCM10009547_09300</name>
</gene>
<evidence type="ECO:0000256" key="1">
    <source>
        <dbReference type="PROSITE-ProRule" id="PRU00169"/>
    </source>
</evidence>
<evidence type="ECO:0000313" key="3">
    <source>
        <dbReference type="EMBL" id="GAA0609360.1"/>
    </source>
</evidence>
<dbReference type="PANTHER" id="PTHR43228:SF1">
    <property type="entry name" value="TWO-COMPONENT RESPONSE REGULATOR ARR22"/>
    <property type="match status" value="1"/>
</dbReference>
<dbReference type="SMART" id="SM00448">
    <property type="entry name" value="REC"/>
    <property type="match status" value="1"/>
</dbReference>
<dbReference type="InterPro" id="IPR011006">
    <property type="entry name" value="CheY-like_superfamily"/>
</dbReference>
<evidence type="ECO:0000313" key="4">
    <source>
        <dbReference type="Proteomes" id="UP001500957"/>
    </source>
</evidence>
<dbReference type="EMBL" id="BAAAHE010000007">
    <property type="protein sequence ID" value="GAA0609360.1"/>
    <property type="molecule type" value="Genomic_DNA"/>
</dbReference>
<dbReference type="Pfam" id="PF00072">
    <property type="entry name" value="Response_reg"/>
    <property type="match status" value="1"/>
</dbReference>